<keyword evidence="1" id="KW-1133">Transmembrane helix</keyword>
<dbReference type="AlphaFoldDB" id="A0A061BIN8"/>
<dbReference type="CDD" id="cd22888">
    <property type="entry name" value="CcO_VIIa_fungal"/>
    <property type="match status" value="1"/>
</dbReference>
<gene>
    <name evidence="2" type="ORF">RHTO0S_13e02542g</name>
</gene>
<evidence type="ECO:0000313" key="2">
    <source>
        <dbReference type="EMBL" id="CDR46851.1"/>
    </source>
</evidence>
<dbReference type="OrthoDB" id="2317211at2759"/>
<organism evidence="2">
    <name type="scientific">Rhodotorula toruloides</name>
    <name type="common">Yeast</name>
    <name type="synonym">Rhodosporidium toruloides</name>
    <dbReference type="NCBI Taxonomy" id="5286"/>
    <lineage>
        <taxon>Eukaryota</taxon>
        <taxon>Fungi</taxon>
        <taxon>Dikarya</taxon>
        <taxon>Basidiomycota</taxon>
        <taxon>Pucciniomycotina</taxon>
        <taxon>Microbotryomycetes</taxon>
        <taxon>Sporidiobolales</taxon>
        <taxon>Sporidiobolaceae</taxon>
        <taxon>Rhodotorula</taxon>
    </lineage>
</organism>
<name>A0A061BIN8_RHOTO</name>
<dbReference type="EMBL" id="LK052948">
    <property type="protein sequence ID" value="CDR46851.1"/>
    <property type="molecule type" value="Genomic_DNA"/>
</dbReference>
<accession>A0A061BIN8</accession>
<protein>
    <submittedName>
        <fullName evidence="2">RHTO0S13e02542g1_1</fullName>
    </submittedName>
</protein>
<evidence type="ECO:0000256" key="1">
    <source>
        <dbReference type="SAM" id="Phobius"/>
    </source>
</evidence>
<keyword evidence="1" id="KW-0812">Transmembrane</keyword>
<feature type="transmembrane region" description="Helical" evidence="1">
    <location>
        <begin position="6"/>
        <end position="28"/>
    </location>
</feature>
<proteinExistence type="predicted"/>
<sequence>MLRRSAIKHVTLGISSGLAGGYIFWYGWHIPQVRRRDEWYLEQERRKQAGEA</sequence>
<reference evidence="2" key="1">
    <citation type="journal article" date="2014" name="Genome Announc.">
        <title>Draft genome sequence of Rhodosporidium toruloides CECT1137, an oleaginous yeast of biotechnological interest.</title>
        <authorList>
            <person name="Morin N."/>
            <person name="Calcas X."/>
            <person name="Devillers H."/>
            <person name="Durrens P."/>
            <person name="Sherman D.J."/>
            <person name="Nicaud J.-M."/>
            <person name="Neuveglise C."/>
        </authorList>
    </citation>
    <scope>NUCLEOTIDE SEQUENCE</scope>
    <source>
        <strain evidence="2">CECT1137</strain>
    </source>
</reference>
<keyword evidence="1" id="KW-0472">Membrane</keyword>